<feature type="compositionally biased region" description="Basic residues" evidence="1">
    <location>
        <begin position="120"/>
        <end position="132"/>
    </location>
</feature>
<sequence length="287" mass="33181">MTYEAQISFTLDTICPWTYLAKRRLDEALRRFRQSDDAKDVTFVVKYFPYQLNPDATAEGENKYDWYKKSRYGDSEEKMKMVSAVSPWGTQTSPPPKADPYHLLVHDLDDRVWRLGRHQLQVRRHRRQHHGRASRDPALPGRKGPRNGRQNHQLALLPVLRERETPVVGRDIAPGHRRRRHSRIRSASVHPGQERRHDGCQEHGSPAGRQRGGFRPDHHDRGKAQGHHPRGRQGGRGVREGAEADCQGEQVGFGRWREARCLKTELKTKATTQKKMMNDGKKSYQGR</sequence>
<evidence type="ECO:0000313" key="3">
    <source>
        <dbReference type="Proteomes" id="UP000054466"/>
    </source>
</evidence>
<name>A0A0D2CQ19_9EURO</name>
<feature type="compositionally biased region" description="Basic and acidic residues" evidence="1">
    <location>
        <begin position="214"/>
        <end position="223"/>
    </location>
</feature>
<organism evidence="2 3">
    <name type="scientific">Cladophialophora immunda</name>
    <dbReference type="NCBI Taxonomy" id="569365"/>
    <lineage>
        <taxon>Eukaryota</taxon>
        <taxon>Fungi</taxon>
        <taxon>Dikarya</taxon>
        <taxon>Ascomycota</taxon>
        <taxon>Pezizomycotina</taxon>
        <taxon>Eurotiomycetes</taxon>
        <taxon>Chaetothyriomycetidae</taxon>
        <taxon>Chaetothyriales</taxon>
        <taxon>Herpotrichiellaceae</taxon>
        <taxon>Cladophialophora</taxon>
    </lineage>
</organism>
<dbReference type="GeneID" id="27348054"/>
<evidence type="ECO:0000313" key="2">
    <source>
        <dbReference type="EMBL" id="KIW25699.1"/>
    </source>
</evidence>
<dbReference type="RefSeq" id="XP_016245915.1">
    <property type="nucleotide sequence ID" value="XM_016396059.1"/>
</dbReference>
<dbReference type="InterPro" id="IPR036249">
    <property type="entry name" value="Thioredoxin-like_sf"/>
</dbReference>
<dbReference type="SUPFAM" id="SSF52833">
    <property type="entry name" value="Thioredoxin-like"/>
    <property type="match status" value="1"/>
</dbReference>
<accession>A0A0D2CQ19</accession>
<feature type="compositionally biased region" description="Basic residues" evidence="1">
    <location>
        <begin position="175"/>
        <end position="184"/>
    </location>
</feature>
<feature type="compositionally biased region" description="Basic and acidic residues" evidence="1">
    <location>
        <begin position="192"/>
        <end position="201"/>
    </location>
</feature>
<proteinExistence type="predicted"/>
<dbReference type="EMBL" id="KN847044">
    <property type="protein sequence ID" value="KIW25699.1"/>
    <property type="molecule type" value="Genomic_DNA"/>
</dbReference>
<evidence type="ECO:0008006" key="4">
    <source>
        <dbReference type="Google" id="ProtNLM"/>
    </source>
</evidence>
<evidence type="ECO:0000256" key="1">
    <source>
        <dbReference type="SAM" id="MobiDB-lite"/>
    </source>
</evidence>
<gene>
    <name evidence="2" type="ORF">PV07_08860</name>
</gene>
<dbReference type="HOGENOM" id="CLU_084515_0_0_1"/>
<dbReference type="VEuPathDB" id="FungiDB:PV07_08860"/>
<protein>
    <recommendedName>
        <fullName evidence="4">DSBA-like thioredoxin domain-containing protein</fullName>
    </recommendedName>
</protein>
<feature type="compositionally biased region" description="Basic residues" evidence="1">
    <location>
        <begin position="224"/>
        <end position="233"/>
    </location>
</feature>
<reference evidence="2 3" key="1">
    <citation type="submission" date="2015-01" db="EMBL/GenBank/DDBJ databases">
        <title>The Genome Sequence of Cladophialophora immunda CBS83496.</title>
        <authorList>
            <consortium name="The Broad Institute Genomics Platform"/>
            <person name="Cuomo C."/>
            <person name="de Hoog S."/>
            <person name="Gorbushina A."/>
            <person name="Stielow B."/>
            <person name="Teixiera M."/>
            <person name="Abouelleil A."/>
            <person name="Chapman S.B."/>
            <person name="Priest M."/>
            <person name="Young S.K."/>
            <person name="Wortman J."/>
            <person name="Nusbaum C."/>
            <person name="Birren B."/>
        </authorList>
    </citation>
    <scope>NUCLEOTIDE SEQUENCE [LARGE SCALE GENOMIC DNA]</scope>
    <source>
        <strain evidence="2 3">CBS 83496</strain>
    </source>
</reference>
<dbReference type="Proteomes" id="UP000054466">
    <property type="component" value="Unassembled WGS sequence"/>
</dbReference>
<dbReference type="Gene3D" id="3.40.30.10">
    <property type="entry name" value="Glutaredoxin"/>
    <property type="match status" value="1"/>
</dbReference>
<dbReference type="OrthoDB" id="1930760at2759"/>
<dbReference type="AlphaFoldDB" id="A0A0D2CQ19"/>
<feature type="region of interest" description="Disordered" evidence="1">
    <location>
        <begin position="120"/>
        <end position="246"/>
    </location>
</feature>
<keyword evidence="3" id="KW-1185">Reference proteome</keyword>